<feature type="domain" description="Restriction endonuclease type II NgoFVII C-terminal B3-like DNA-binding" evidence="1">
    <location>
        <begin position="258"/>
        <end position="385"/>
    </location>
</feature>
<protein>
    <recommendedName>
        <fullName evidence="1">Restriction endonuclease type II NgoFVII C-terminal B3-like DNA-binding domain-containing protein</fullName>
    </recommendedName>
</protein>
<evidence type="ECO:0000313" key="2">
    <source>
        <dbReference type="EMBL" id="RIY36220.1"/>
    </source>
</evidence>
<accession>A0A3A1YGL9</accession>
<dbReference type="RefSeq" id="WP_119534475.1">
    <property type="nucleotide sequence ID" value="NZ_NRJF01000067.1"/>
</dbReference>
<dbReference type="Pfam" id="PF20731">
    <property type="entry name" value="RE_NgoFVII_C"/>
    <property type="match status" value="1"/>
</dbReference>
<evidence type="ECO:0000313" key="3">
    <source>
        <dbReference type="Proteomes" id="UP000265964"/>
    </source>
</evidence>
<dbReference type="AlphaFoldDB" id="A0A3A1YGL9"/>
<proteinExistence type="predicted"/>
<sequence>MSDILWKKLNSLQKEEYIKKIKILGSLSGLFKELTGENGNKPYLHYRNHEIFFINTFKVKGITRQDSAFDAIATIDNQTIGIGLKTWIHSHDKSNQKVAEFNKDSEELRKLFASNDDVALVLRLAELRNNRIDDAKRLYNSEIDIYHIITRDNGCFYIVECPYEKIDIHNIQNIEKKNSSISFFDGKNRYLFNISKSTLFKTFDTSKHQRIASVPVEVYKDPFTILDKVISIQEDIKSISSASQDYEYIMLPLYNDDDYQVNPKSTFNASLASSKVKGSNTPRPAYEAYAPIPIYIHKLYPNFFGFDALNREERSKSKFNLHLPDGEIIIAKVTQDNGKALQTNPQSILGKWLLYNIFGLEAYQALTRELIDNKEIDSIKISKIDNNNFKVDVADFLEYEKWKLKHKHQILELKAEKKILKVPKFREQEIESYYS</sequence>
<comment type="caution">
    <text evidence="2">The sequence shown here is derived from an EMBL/GenBank/DDBJ whole genome shotgun (WGS) entry which is preliminary data.</text>
</comment>
<dbReference type="Proteomes" id="UP000265964">
    <property type="component" value="Unassembled WGS sequence"/>
</dbReference>
<gene>
    <name evidence="2" type="ORF">CKF59_02845</name>
</gene>
<evidence type="ECO:0000259" key="1">
    <source>
        <dbReference type="Pfam" id="PF20731"/>
    </source>
</evidence>
<keyword evidence="3" id="KW-1185">Reference proteome</keyword>
<dbReference type="OrthoDB" id="1296974at2"/>
<dbReference type="InterPro" id="IPR048923">
    <property type="entry name" value="RE_NgoFVII_C"/>
</dbReference>
<name>A0A3A1YGL9_9GAMM</name>
<organism evidence="2 3">
    <name type="scientific">Psittacicella gerlachiana</name>
    <dbReference type="NCBI Taxonomy" id="2028574"/>
    <lineage>
        <taxon>Bacteria</taxon>
        <taxon>Pseudomonadati</taxon>
        <taxon>Pseudomonadota</taxon>
        <taxon>Gammaproteobacteria</taxon>
        <taxon>Pasteurellales</taxon>
        <taxon>Psittacicellaceae</taxon>
        <taxon>Psittacicella</taxon>
    </lineage>
</organism>
<dbReference type="EMBL" id="NRJF01000067">
    <property type="protein sequence ID" value="RIY36220.1"/>
    <property type="molecule type" value="Genomic_DNA"/>
</dbReference>
<reference evidence="2 3" key="1">
    <citation type="submission" date="2017-08" db="EMBL/GenBank/DDBJ databases">
        <title>Reclassification of Bisgaard taxon 37 and 44.</title>
        <authorList>
            <person name="Christensen H."/>
        </authorList>
    </citation>
    <scope>NUCLEOTIDE SEQUENCE [LARGE SCALE GENOMIC DNA]</scope>
    <source>
        <strain evidence="2 3">EEAB3T1</strain>
    </source>
</reference>